<feature type="region of interest" description="Disordered" evidence="1">
    <location>
        <begin position="1"/>
        <end position="158"/>
    </location>
</feature>
<organism evidence="2">
    <name type="scientific">uncultured Mycobacteriales bacterium</name>
    <dbReference type="NCBI Taxonomy" id="581187"/>
    <lineage>
        <taxon>Bacteria</taxon>
        <taxon>Bacillati</taxon>
        <taxon>Actinomycetota</taxon>
        <taxon>Actinomycetes</taxon>
        <taxon>Mycobacteriales</taxon>
        <taxon>environmental samples</taxon>
    </lineage>
</organism>
<feature type="non-terminal residue" evidence="2">
    <location>
        <position position="158"/>
    </location>
</feature>
<accession>A0A6J4I0V7</accession>
<proteinExistence type="predicted"/>
<feature type="compositionally biased region" description="Basic residues" evidence="1">
    <location>
        <begin position="7"/>
        <end position="17"/>
    </location>
</feature>
<feature type="non-terminal residue" evidence="2">
    <location>
        <position position="1"/>
    </location>
</feature>
<feature type="compositionally biased region" description="Gly residues" evidence="1">
    <location>
        <begin position="34"/>
        <end position="44"/>
    </location>
</feature>
<name>A0A6J4I0V7_9ACTN</name>
<dbReference type="AlphaFoldDB" id="A0A6J4I0V7"/>
<evidence type="ECO:0000313" key="2">
    <source>
        <dbReference type="EMBL" id="CAA9238130.1"/>
    </source>
</evidence>
<gene>
    <name evidence="2" type="ORF">AVDCRST_MAG41-1330</name>
</gene>
<dbReference type="EMBL" id="CADCTP010000124">
    <property type="protein sequence ID" value="CAA9238130.1"/>
    <property type="molecule type" value="Genomic_DNA"/>
</dbReference>
<sequence length="158" mass="16465">ASSDRTGRHRPRRRRGVRPGPAVRALPRADHRGPGGGPGAGRLGRLGALPLDGALPQRPAALDRAGQLRAGDPDRGLRAGQGRLRGVHRDLAGGAGRHRQRGHLRLRVRPRHPDAGLDPRPGGQVRPAQQHPADPAGAAGRRARAGHRGRGEGGGPGV</sequence>
<feature type="compositionally biased region" description="Low complexity" evidence="1">
    <location>
        <begin position="45"/>
        <end position="56"/>
    </location>
</feature>
<feature type="compositionally biased region" description="Basic residues" evidence="1">
    <location>
        <begin position="96"/>
        <end position="110"/>
    </location>
</feature>
<reference evidence="2" key="1">
    <citation type="submission" date="2020-02" db="EMBL/GenBank/DDBJ databases">
        <authorList>
            <person name="Meier V. D."/>
        </authorList>
    </citation>
    <scope>NUCLEOTIDE SEQUENCE</scope>
    <source>
        <strain evidence="2">AVDCRST_MAG41</strain>
    </source>
</reference>
<evidence type="ECO:0000256" key="1">
    <source>
        <dbReference type="SAM" id="MobiDB-lite"/>
    </source>
</evidence>
<protein>
    <submittedName>
        <fullName evidence="2">Uncharacterized protein</fullName>
    </submittedName>
</protein>